<dbReference type="InterPro" id="IPR052430">
    <property type="entry name" value="IVT-Associated"/>
</dbReference>
<keyword evidence="2 6" id="KW-0812">Transmembrane</keyword>
<evidence type="ECO:0000256" key="6">
    <source>
        <dbReference type="SAM" id="Phobius"/>
    </source>
</evidence>
<name>A0A165J5R2_9BASI</name>
<sequence>MAGATTKKLGEKLLRRLKGALKFIFSKRIVPTIKGLLAYIILIILSFIFGFIRLNPFPMSLPSAVIISIASVPGNTIGSCVQNTFLNLMGVLVGSLNFFILGKLAQWPVAQGVVFAFIVYLLGLVYAQGLTFLGFALLGILQSFTGIFTSLANGGEFQGDQLRGWMQAYAFGCACVLVVNIFFLPRTSEHALRETMVSSLDHARTLQLLINKGYTEDLSGEERAVMEKLVDSLRTDFMTLKRLLGETTFEVSWSRWSMADYRSLVDKMRSMQGMLIASYYGFLTGEENHSIDTFKEQFLPGAAEEFRQLRRSLCLTFGEIMQEIAAEPLQPLHADSHYGETDIEKQPVVHTSSSDASTEGDEMDPEQGLRAVGRRLQREALVSDGVLPARPTGEIGAVPPEITPRGPSLVDQQLVGRMDARDNQTAFQPYESDAVKSLRYNFDGFAKKELDLIAHLLVSGGLSVDLSNDSLNLFRPLRSIAQSWGTDRVRGIQEVLDKERIFQGPPTGDEYRSSVATPRIVEPEDDPDALRTGHTIVRVYSVLFAINRLMNKLQAMHTQVLLTPKGTKRHYGLQIHILEMFKRPSQKEKLDEEANWDDDMNLQEAICALERREYVPEKVTTLQRLLAVERWFRSPTSVYAFKIVLALSIFSVLIYAPLVRGWFISYALITGLPNLVLALAPTLGGTFLSFGIQIVGTVIGNIAAMVILLIFRNVGGWLYNPYGIICLLAVYALPFAYMVHEMPQLFIFSLLAMNSCGATIVTVYVNAVYGGDSDYNTPPFMAAIGLAALAVALGIVFCFQLLILRSPARHALRIALAAVIEDHLAYVTMLQAYCRSLELVDPSDAPDPKIVRRVEGELKRREAKIQARILDLGQLIGFASLEPNWQKPFRKEAAAKLLRANQLLLDRWSETRSAVGNEPFPPFVSQQFVSILSPYRRQCYTVTKTSLYLAATSMASKIPLPIETPNPGRLASDLVHDALLLSSRYAKTDEGREIVKTGDFARYWFFLLVNMSALTHVANIEDACREIYGTFEDKMQ</sequence>
<feature type="transmembrane region" description="Helical" evidence="6">
    <location>
        <begin position="717"/>
        <end position="738"/>
    </location>
</feature>
<feature type="transmembrane region" description="Helical" evidence="6">
    <location>
        <begin position="60"/>
        <end position="78"/>
    </location>
</feature>
<evidence type="ECO:0000259" key="7">
    <source>
        <dbReference type="Pfam" id="PF10337"/>
    </source>
</evidence>
<organism evidence="8 9">
    <name type="scientific">Calocera cornea HHB12733</name>
    <dbReference type="NCBI Taxonomy" id="1353952"/>
    <lineage>
        <taxon>Eukaryota</taxon>
        <taxon>Fungi</taxon>
        <taxon>Dikarya</taxon>
        <taxon>Basidiomycota</taxon>
        <taxon>Agaricomycotina</taxon>
        <taxon>Dacrymycetes</taxon>
        <taxon>Dacrymycetales</taxon>
        <taxon>Dacrymycetaceae</taxon>
        <taxon>Calocera</taxon>
    </lineage>
</organism>
<evidence type="ECO:0000256" key="2">
    <source>
        <dbReference type="ARBA" id="ARBA00022692"/>
    </source>
</evidence>
<evidence type="ECO:0000256" key="3">
    <source>
        <dbReference type="ARBA" id="ARBA00022989"/>
    </source>
</evidence>
<keyword evidence="9" id="KW-1185">Reference proteome</keyword>
<keyword evidence="3 6" id="KW-1133">Transmembrane helix</keyword>
<dbReference type="InterPro" id="IPR018823">
    <property type="entry name" value="ArAE_2_N"/>
</dbReference>
<reference evidence="8 9" key="1">
    <citation type="journal article" date="2016" name="Mol. Biol. Evol.">
        <title>Comparative Genomics of Early-Diverging Mushroom-Forming Fungi Provides Insights into the Origins of Lignocellulose Decay Capabilities.</title>
        <authorList>
            <person name="Nagy L.G."/>
            <person name="Riley R."/>
            <person name="Tritt A."/>
            <person name="Adam C."/>
            <person name="Daum C."/>
            <person name="Floudas D."/>
            <person name="Sun H."/>
            <person name="Yadav J.S."/>
            <person name="Pangilinan J."/>
            <person name="Larsson K.H."/>
            <person name="Matsuura K."/>
            <person name="Barry K."/>
            <person name="Labutti K."/>
            <person name="Kuo R."/>
            <person name="Ohm R.A."/>
            <person name="Bhattacharya S.S."/>
            <person name="Shirouzu T."/>
            <person name="Yoshinaga Y."/>
            <person name="Martin F.M."/>
            <person name="Grigoriev I.V."/>
            <person name="Hibbett D.S."/>
        </authorList>
    </citation>
    <scope>NUCLEOTIDE SEQUENCE [LARGE SCALE GENOMIC DNA]</scope>
    <source>
        <strain evidence="8 9">HHB12733</strain>
    </source>
</reference>
<proteinExistence type="predicted"/>
<dbReference type="OrthoDB" id="68611at2759"/>
<feature type="domain" description="Putative ER transporter 6TM N-terminal" evidence="7">
    <location>
        <begin position="166"/>
        <end position="285"/>
    </location>
</feature>
<evidence type="ECO:0000313" key="9">
    <source>
        <dbReference type="Proteomes" id="UP000076842"/>
    </source>
</evidence>
<dbReference type="EMBL" id="KV423923">
    <property type="protein sequence ID" value="KZT61407.1"/>
    <property type="molecule type" value="Genomic_DNA"/>
</dbReference>
<dbReference type="Proteomes" id="UP000076842">
    <property type="component" value="Unassembled WGS sequence"/>
</dbReference>
<feature type="transmembrane region" description="Helical" evidence="6">
    <location>
        <begin position="164"/>
        <end position="184"/>
    </location>
</feature>
<evidence type="ECO:0000256" key="4">
    <source>
        <dbReference type="ARBA" id="ARBA00023136"/>
    </source>
</evidence>
<keyword evidence="4 6" id="KW-0472">Membrane</keyword>
<feature type="transmembrane region" description="Helical" evidence="6">
    <location>
        <begin position="639"/>
        <end position="656"/>
    </location>
</feature>
<feature type="transmembrane region" description="Helical" evidence="6">
    <location>
        <begin position="85"/>
        <end position="102"/>
    </location>
</feature>
<dbReference type="AlphaFoldDB" id="A0A165J5R2"/>
<protein>
    <recommendedName>
        <fullName evidence="7">Putative ER transporter 6TM N-terminal domain-containing protein</fullName>
    </recommendedName>
</protein>
<feature type="transmembrane region" description="Helical" evidence="6">
    <location>
        <begin position="132"/>
        <end position="152"/>
    </location>
</feature>
<feature type="transmembrane region" description="Helical" evidence="6">
    <location>
        <begin position="108"/>
        <end position="127"/>
    </location>
</feature>
<feature type="transmembrane region" description="Helical" evidence="6">
    <location>
        <begin position="36"/>
        <end position="54"/>
    </location>
</feature>
<dbReference type="GO" id="GO:0016020">
    <property type="term" value="C:membrane"/>
    <property type="evidence" value="ECO:0007669"/>
    <property type="project" value="UniProtKB-SubCell"/>
</dbReference>
<dbReference type="InParanoid" id="A0A165J5R2"/>
<dbReference type="PANTHER" id="PTHR47804">
    <property type="entry name" value="60S RIBOSOMAL PROTEIN L19"/>
    <property type="match status" value="1"/>
</dbReference>
<dbReference type="PANTHER" id="PTHR47804:SF3">
    <property type="entry name" value="PROTEIN BRE4"/>
    <property type="match status" value="1"/>
</dbReference>
<gene>
    <name evidence="8" type="ORF">CALCODRAFT_491212</name>
</gene>
<feature type="transmembrane region" description="Helical" evidence="6">
    <location>
        <begin position="745"/>
        <end position="768"/>
    </location>
</feature>
<evidence type="ECO:0000256" key="5">
    <source>
        <dbReference type="SAM" id="MobiDB-lite"/>
    </source>
</evidence>
<feature type="region of interest" description="Disordered" evidence="5">
    <location>
        <begin position="339"/>
        <end position="365"/>
    </location>
</feature>
<evidence type="ECO:0000256" key="1">
    <source>
        <dbReference type="ARBA" id="ARBA00004141"/>
    </source>
</evidence>
<evidence type="ECO:0000313" key="8">
    <source>
        <dbReference type="EMBL" id="KZT61407.1"/>
    </source>
</evidence>
<dbReference type="STRING" id="1353952.A0A165J5R2"/>
<dbReference type="Pfam" id="PF10337">
    <property type="entry name" value="ArAE_2_N"/>
    <property type="match status" value="1"/>
</dbReference>
<feature type="transmembrane region" description="Helical" evidence="6">
    <location>
        <begin position="662"/>
        <end position="680"/>
    </location>
</feature>
<feature type="transmembrane region" description="Helical" evidence="6">
    <location>
        <begin position="780"/>
        <end position="804"/>
    </location>
</feature>
<feature type="transmembrane region" description="Helical" evidence="6">
    <location>
        <begin position="687"/>
        <end position="711"/>
    </location>
</feature>
<comment type="subcellular location">
    <subcellularLocation>
        <location evidence="1">Membrane</location>
        <topology evidence="1">Multi-pass membrane protein</topology>
    </subcellularLocation>
</comment>
<accession>A0A165J5R2</accession>